<dbReference type="AlphaFoldDB" id="A0AAC9I1X9"/>
<proteinExistence type="predicted"/>
<protein>
    <recommendedName>
        <fullName evidence="3">Carboxypeptidase-like regulatory domain-containing protein</fullName>
    </recommendedName>
</protein>
<dbReference type="RefSeq" id="WP_035636288.1">
    <property type="nucleotide sequence ID" value="NZ_CP017479.1"/>
</dbReference>
<evidence type="ECO:0000313" key="2">
    <source>
        <dbReference type="Proteomes" id="UP000175968"/>
    </source>
</evidence>
<dbReference type="Proteomes" id="UP000175968">
    <property type="component" value="Chromosome"/>
</dbReference>
<name>A0AAC9I1X9_9FLAO</name>
<evidence type="ECO:0008006" key="3">
    <source>
        <dbReference type="Google" id="ProtNLM"/>
    </source>
</evidence>
<keyword evidence="2" id="KW-1185">Reference proteome</keyword>
<accession>A0AAC9I1X9</accession>
<dbReference type="KEGG" id="fgl:EM308_03285"/>
<organism evidence="1 2">
    <name type="scientific">Flavobacterium gilvum</name>
    <dbReference type="NCBI Taxonomy" id="1492737"/>
    <lineage>
        <taxon>Bacteria</taxon>
        <taxon>Pseudomonadati</taxon>
        <taxon>Bacteroidota</taxon>
        <taxon>Flavobacteriia</taxon>
        <taxon>Flavobacteriales</taxon>
        <taxon>Flavobacteriaceae</taxon>
        <taxon>Flavobacterium</taxon>
    </lineage>
</organism>
<reference evidence="1 2" key="1">
    <citation type="submission" date="2016-10" db="EMBL/GenBank/DDBJ databases">
        <title>Flavobacterium gilvum sp. nov., isolated from stream water.</title>
        <authorList>
            <person name="Shin S.-K."/>
            <person name="Cho Y.-J."/>
            <person name="Yi H."/>
        </authorList>
    </citation>
    <scope>NUCLEOTIDE SEQUENCE [LARGE SCALE GENOMIC DNA]</scope>
    <source>
        <strain evidence="1 2">EM1308</strain>
    </source>
</reference>
<gene>
    <name evidence="1" type="ORF">EM308_03285</name>
</gene>
<evidence type="ECO:0000313" key="1">
    <source>
        <dbReference type="EMBL" id="AOW08596.1"/>
    </source>
</evidence>
<sequence>MKHIVILQLFFICGFSYSQNFQISKIVVDKNTKIPLENVTIFNESDFSTTNAEGKFVFVSKKNEINLNLLGYEPIKTTFDRLKTEKDTVFMESKATQLREVVVGNAGPYMKKVYDKFQDNLLQNYTIDFFLRNVFKKDKVNILLQDIYARKNQIKGQKKNLTIEILNMRKTSFFEKNDKINFGFPDFDGLLSNGLPQIDKCSFTETPFNDSDFKKILFEYNEKDQSGQIQRGYFIINRKDYAIVEYSLSFIEDPEKVPYKTVSRGKYRTTKLEKFVQFTKDSKSNKYYQSNVKIDNQVDIIVYKISENPFNFDFTMDFFVTNRPINEKINSNFAVNKDIFRAKFPYSKEFWTNQNQLPLTNELELFLKSVSDKKDKTKEFEVISNF</sequence>
<dbReference type="EMBL" id="CP017479">
    <property type="protein sequence ID" value="AOW08596.1"/>
    <property type="molecule type" value="Genomic_DNA"/>
</dbReference>